<gene>
    <name evidence="2" type="ORF">DLM86_12185</name>
</gene>
<keyword evidence="1" id="KW-0472">Membrane</keyword>
<evidence type="ECO:0000313" key="3">
    <source>
        <dbReference type="Proteomes" id="UP000247476"/>
    </source>
</evidence>
<name>A0A2V5K4P1_9BACL</name>
<protein>
    <submittedName>
        <fullName evidence="2">Sporulation protein</fullName>
    </submittedName>
</protein>
<feature type="transmembrane region" description="Helical" evidence="1">
    <location>
        <begin position="90"/>
        <end position="107"/>
    </location>
</feature>
<dbReference type="AlphaFoldDB" id="A0A2V5K4P1"/>
<organism evidence="2 3">
    <name type="scientific">Paenibacillus flagellatus</name>
    <dbReference type="NCBI Taxonomy" id="2211139"/>
    <lineage>
        <taxon>Bacteria</taxon>
        <taxon>Bacillati</taxon>
        <taxon>Bacillota</taxon>
        <taxon>Bacilli</taxon>
        <taxon>Bacillales</taxon>
        <taxon>Paenibacillaceae</taxon>
        <taxon>Paenibacillus</taxon>
    </lineage>
</organism>
<reference evidence="2 3" key="1">
    <citation type="submission" date="2018-05" db="EMBL/GenBank/DDBJ databases">
        <title>Paenibacillus flagellatus sp. nov., isolated from selenium mineral soil.</title>
        <authorList>
            <person name="Dai X."/>
        </authorList>
    </citation>
    <scope>NUCLEOTIDE SEQUENCE [LARGE SCALE GENOMIC DNA]</scope>
    <source>
        <strain evidence="2 3">DXL2</strain>
    </source>
</reference>
<dbReference type="Proteomes" id="UP000247476">
    <property type="component" value="Unassembled WGS sequence"/>
</dbReference>
<feature type="transmembrane region" description="Helical" evidence="1">
    <location>
        <begin position="127"/>
        <end position="148"/>
    </location>
</feature>
<accession>A0A2V5K4P1</accession>
<feature type="transmembrane region" description="Helical" evidence="1">
    <location>
        <begin position="344"/>
        <end position="365"/>
    </location>
</feature>
<dbReference type="EMBL" id="QJVJ01000005">
    <property type="protein sequence ID" value="PYI54241.1"/>
    <property type="molecule type" value="Genomic_DNA"/>
</dbReference>
<feature type="transmembrane region" description="Helical" evidence="1">
    <location>
        <begin position="154"/>
        <end position="172"/>
    </location>
</feature>
<dbReference type="RefSeq" id="WP_110840302.1">
    <property type="nucleotide sequence ID" value="NZ_QJVJ01000005.1"/>
</dbReference>
<evidence type="ECO:0000256" key="1">
    <source>
        <dbReference type="SAM" id="Phobius"/>
    </source>
</evidence>
<proteinExistence type="predicted"/>
<feature type="transmembrane region" description="Helical" evidence="1">
    <location>
        <begin position="13"/>
        <end position="31"/>
    </location>
</feature>
<comment type="caution">
    <text evidence="2">The sequence shown here is derived from an EMBL/GenBank/DDBJ whole genome shotgun (WGS) entry which is preliminary data.</text>
</comment>
<keyword evidence="3" id="KW-1185">Reference proteome</keyword>
<feature type="transmembrane region" description="Helical" evidence="1">
    <location>
        <begin position="245"/>
        <end position="268"/>
    </location>
</feature>
<keyword evidence="1" id="KW-1133">Transmembrane helix</keyword>
<sequence>MRFPTFRTRSREFTVALAALTAVLVLSIIVFPERAFQSSLNGLSIWWNVVFPSLLPFLMLGELMTGFGAVRGLGTLLEPLVRLLFRLPGIGGWAIAIGAVAGMPAGAETVGKLRRDNLVSREEGETLLAVSHVASPFFLFTVIGAGFLHNPATGAALAVIHYGTALLTGLLLRFRRSKTSMASVPGAADRHSLPRGRWKTPAPRERSLVARALANMHEARLEDGRSFGKLLGDSVSGAIQTLMMIGGYMIVFSVLAGVLDTIGIVRIASEIVALLAPSLRDTAETVRAVFSGLLELHIGTNRLSRLDGADVWMAAMVGAALAWSGAAVHFQVKTAIRQTDLRYRTFLVSRLVHATLAFAATPIVWKPLSGMLPGGAETSFLQLTAETTVPPADPLSAWGIWSDVPHRILVLASVVAAMALLSIIWAGLSRTAKTT</sequence>
<feature type="transmembrane region" description="Helical" evidence="1">
    <location>
        <begin position="408"/>
        <end position="428"/>
    </location>
</feature>
<feature type="transmembrane region" description="Helical" evidence="1">
    <location>
        <begin position="311"/>
        <end position="332"/>
    </location>
</feature>
<dbReference type="OrthoDB" id="1645614at2"/>
<evidence type="ECO:0000313" key="2">
    <source>
        <dbReference type="EMBL" id="PYI54241.1"/>
    </source>
</evidence>
<keyword evidence="1" id="KW-0812">Transmembrane</keyword>